<evidence type="ECO:0000313" key="1">
    <source>
        <dbReference type="EMBL" id="POB48181.1"/>
    </source>
</evidence>
<dbReference type="PANTHER" id="PTHR46224">
    <property type="entry name" value="ANKYRIN REPEAT FAMILY PROTEIN"/>
    <property type="match status" value="1"/>
</dbReference>
<dbReference type="SUPFAM" id="SSF48403">
    <property type="entry name" value="Ankyrin repeat"/>
    <property type="match status" value="1"/>
</dbReference>
<name>A0A2S3R3A2_VIBVL</name>
<dbReference type="Proteomes" id="UP000237466">
    <property type="component" value="Unassembled WGS sequence"/>
</dbReference>
<reference evidence="1 2" key="1">
    <citation type="journal article" date="2018" name="Front. Microbiol.">
        <title>Phylogeny of Vibrio vulnificus from the Analysis of the Core-Genome: Implications for Intra-Species Taxonomy.</title>
        <authorList>
            <person name="Roig F.J."/>
            <person name="Gonzalez-Candelas F."/>
            <person name="Sanjuan E."/>
            <person name="Fouz B."/>
            <person name="Feil E.J."/>
            <person name="Llorens C."/>
            <person name="Baker-Austin C."/>
            <person name="Oliver J.D."/>
            <person name="Danin-Poleg Y."/>
            <person name="Gibas C.J."/>
            <person name="Kashi Y."/>
            <person name="Gulig P.A."/>
            <person name="Morrison S.S."/>
            <person name="Amaro C."/>
        </authorList>
    </citation>
    <scope>NUCLEOTIDE SEQUENCE [LARGE SCALE GENOMIC DNA]</scope>
    <source>
        <strain evidence="1 2">CECT4608</strain>
    </source>
</reference>
<evidence type="ECO:0000313" key="2">
    <source>
        <dbReference type="Proteomes" id="UP000237466"/>
    </source>
</evidence>
<dbReference type="Gene3D" id="1.25.40.20">
    <property type="entry name" value="Ankyrin repeat-containing domain"/>
    <property type="match status" value="2"/>
</dbReference>
<gene>
    <name evidence="1" type="ORF">CRN52_10655</name>
</gene>
<dbReference type="EMBL" id="PDGH01000081">
    <property type="protein sequence ID" value="POB48181.1"/>
    <property type="molecule type" value="Genomic_DNA"/>
</dbReference>
<sequence length="282" mass="31551">MFRSKPYPEAFFSGDLLTVAEAIKKKDIEKAKQLAEKLPDIDAPGTENYTLLAFSVADTNVPAIKMLMELGADPSAKLGKQGEHGTVAYLAMWRKTTDALKAMLESGMDPNLSDKGNNLIFDVPELAGNDSLKLLVKYGADVNVKNSLGQTPLFDFVLVNFDEALYLLNNGADPFVMDYSGLSLAYSVQDELNRMDKATEAYQKMLKIQQEMIAMGVKFPALTPYGERFRNDIVYCKEPRGYRPRAECKVEGVNRFLKPQSEESKLADEKILRERYGIDVHL</sequence>
<dbReference type="InterPro" id="IPR051616">
    <property type="entry name" value="Cul2-RING_E3_ligase_SR"/>
</dbReference>
<dbReference type="AlphaFoldDB" id="A0A2S3R3A2"/>
<organism evidence="1 2">
    <name type="scientific">Vibrio vulnificus</name>
    <dbReference type="NCBI Taxonomy" id="672"/>
    <lineage>
        <taxon>Bacteria</taxon>
        <taxon>Pseudomonadati</taxon>
        <taxon>Pseudomonadota</taxon>
        <taxon>Gammaproteobacteria</taxon>
        <taxon>Vibrionales</taxon>
        <taxon>Vibrionaceae</taxon>
        <taxon>Vibrio</taxon>
    </lineage>
</organism>
<dbReference type="InterPro" id="IPR036770">
    <property type="entry name" value="Ankyrin_rpt-contain_sf"/>
</dbReference>
<comment type="caution">
    <text evidence="1">The sequence shown here is derived from an EMBL/GenBank/DDBJ whole genome shotgun (WGS) entry which is preliminary data.</text>
</comment>
<protein>
    <submittedName>
        <fullName evidence="1">Uncharacterized protein</fullName>
    </submittedName>
</protein>
<proteinExistence type="predicted"/>
<accession>A0A2S3R3A2</accession>
<dbReference type="PANTHER" id="PTHR46224:SF6">
    <property type="entry name" value="ANKYRIN REPEAT FAMILY PROTEIN"/>
    <property type="match status" value="1"/>
</dbReference>
<dbReference type="RefSeq" id="WP_103200307.1">
    <property type="nucleotide sequence ID" value="NZ_CP051118.1"/>
</dbReference>